<organism evidence="3 4">
    <name type="scientific">Apiospora arundinis</name>
    <dbReference type="NCBI Taxonomy" id="335852"/>
    <lineage>
        <taxon>Eukaryota</taxon>
        <taxon>Fungi</taxon>
        <taxon>Dikarya</taxon>
        <taxon>Ascomycota</taxon>
        <taxon>Pezizomycotina</taxon>
        <taxon>Sordariomycetes</taxon>
        <taxon>Xylariomycetidae</taxon>
        <taxon>Amphisphaeriales</taxon>
        <taxon>Apiosporaceae</taxon>
        <taxon>Apiospora</taxon>
    </lineage>
</organism>
<protein>
    <submittedName>
        <fullName evidence="3">Uncharacterized protein</fullName>
    </submittedName>
</protein>
<evidence type="ECO:0000313" key="4">
    <source>
        <dbReference type="Proteomes" id="UP001390339"/>
    </source>
</evidence>
<dbReference type="EMBL" id="JAPCWZ010000006">
    <property type="protein sequence ID" value="KAK8859727.1"/>
    <property type="molecule type" value="Genomic_DNA"/>
</dbReference>
<evidence type="ECO:0000313" key="3">
    <source>
        <dbReference type="EMBL" id="KAK8859727.1"/>
    </source>
</evidence>
<feature type="region of interest" description="Disordered" evidence="1">
    <location>
        <begin position="230"/>
        <end position="260"/>
    </location>
</feature>
<feature type="signal peptide" evidence="2">
    <location>
        <begin position="1"/>
        <end position="21"/>
    </location>
</feature>
<keyword evidence="4" id="KW-1185">Reference proteome</keyword>
<evidence type="ECO:0000256" key="1">
    <source>
        <dbReference type="SAM" id="MobiDB-lite"/>
    </source>
</evidence>
<dbReference type="Proteomes" id="UP001390339">
    <property type="component" value="Unassembled WGS sequence"/>
</dbReference>
<comment type="caution">
    <text evidence="3">The sequence shown here is derived from an EMBL/GenBank/DDBJ whole genome shotgun (WGS) entry which is preliminary data.</text>
</comment>
<keyword evidence="2" id="KW-0732">Signal</keyword>
<sequence>MFSSVALVAAATAIFARGADAKPPFGILDGHDFDFTVTYKSGLTFSTSKPPTHEINLRDVLYTTPQLTFADPAAAAAGASSPEYLSFIAISRVPYYESLGDYLVNFPWIQANGTAADNGTLVGSKSGWNRPDAGETEDGDVRNATIHIWRQTPEMLAYLFGAKNRSRMPLFWQVAGVWGNITSQVDTSTIWRASIEFKVRNETGKARCDVDANGAKIANVSKDAICTTTATASPSSTAPASGGPTGTPGEPAAGSGEGGAKSSASKQIIDACRFLVLAPWLAMCFPFILGII</sequence>
<proteinExistence type="predicted"/>
<feature type="chain" id="PRO_5045201290" evidence="2">
    <location>
        <begin position="22"/>
        <end position="292"/>
    </location>
</feature>
<evidence type="ECO:0000256" key="2">
    <source>
        <dbReference type="SAM" id="SignalP"/>
    </source>
</evidence>
<accession>A0ABR2I9R4</accession>
<gene>
    <name evidence="3" type="ORF">PGQ11_010461</name>
</gene>
<reference evidence="3 4" key="1">
    <citation type="journal article" date="2024" name="IMA Fungus">
        <title>Apiospora arundinis, a panoply of carbohydrate-active enzymes and secondary metabolites.</title>
        <authorList>
            <person name="Sorensen T."/>
            <person name="Petersen C."/>
            <person name="Muurmann A.T."/>
            <person name="Christiansen J.V."/>
            <person name="Brundto M.L."/>
            <person name="Overgaard C.K."/>
            <person name="Boysen A.T."/>
            <person name="Wollenberg R.D."/>
            <person name="Larsen T.O."/>
            <person name="Sorensen J.L."/>
            <person name="Nielsen K.L."/>
            <person name="Sondergaard T.E."/>
        </authorList>
    </citation>
    <scope>NUCLEOTIDE SEQUENCE [LARGE SCALE GENOMIC DNA]</scope>
    <source>
        <strain evidence="3 4">AAU 773</strain>
    </source>
</reference>
<name>A0ABR2I9R4_9PEZI</name>